<dbReference type="AlphaFoldDB" id="A0A0C1E4N5"/>
<dbReference type="GO" id="GO:0070402">
    <property type="term" value="F:NADPH binding"/>
    <property type="evidence" value="ECO:0007669"/>
    <property type="project" value="TreeGrafter"/>
</dbReference>
<evidence type="ECO:0000313" key="2">
    <source>
        <dbReference type="Proteomes" id="UP000031307"/>
    </source>
</evidence>
<dbReference type="PATRIC" id="fig|83552.4.peg.2495"/>
<dbReference type="CDD" id="cd20175">
    <property type="entry name" value="ThyX"/>
    <property type="match status" value="2"/>
</dbReference>
<proteinExistence type="predicted"/>
<dbReference type="InterPro" id="IPR036098">
    <property type="entry name" value="Thymidylate_synthase_ThyX_sf"/>
</dbReference>
<dbReference type="PANTHER" id="PTHR34934">
    <property type="entry name" value="FLAVIN-DEPENDENT THYMIDYLATE SYNTHASE"/>
    <property type="match status" value="1"/>
</dbReference>
<dbReference type="GO" id="GO:0004799">
    <property type="term" value="F:thymidylate synthase activity"/>
    <property type="evidence" value="ECO:0007669"/>
    <property type="project" value="TreeGrafter"/>
</dbReference>
<dbReference type="GO" id="GO:0050660">
    <property type="term" value="F:flavin adenine dinucleotide binding"/>
    <property type="evidence" value="ECO:0007669"/>
    <property type="project" value="InterPro"/>
</dbReference>
<sequence>MKKDSSMLLDDYEEFSESQLKILERYVTNTHSHVFVLRNLPEVIKGALFSRYSRSTLGLRTLLLKEFISNNDESAFSAIAGESSESSEGQNDQTVAIRKAQNFYDRILDGYGDDSIGELGGAHLAIENISMLAAKLVEDARIGGSPLEKSTRYVYFDQKVKGEYLFYREPILMTSAYRDLYVNTCNMLFETYSKLIPPLTEMIEEKMPKDQATSKSAYAAAVRAKVLDCLRGLLPAGTLTNMGIFGNGRFYEQLIHKMHCNNLAELQDLGKRAYDELGKVIPSFIRRSDLSHHTHQSFARYYEAMQAELSVVTAQNTNFPERSMDQGVKLLSSDPDAVVKVAAALLFAHSDKGYHDLLQYCRSLPEEEIARILDAGCSARENRRQKSPRALEHADFTFEMVTDFGVYRDLHRHRLLTQERQFLSCDYGFYVPQEIVGTEFEEQYLQALHTAKEAYDTISTELPEEAQYVVPMAYNIRWYFHVNLRALQWICELRSAAAGHSGYRLVAQEMAKKVSQAFPQFERFFKFVDFEGYDLGRLDQEIRKEEKQSRQ</sequence>
<organism evidence="1 2">
    <name type="scientific">Parachlamydia acanthamoebae</name>
    <dbReference type="NCBI Taxonomy" id="83552"/>
    <lineage>
        <taxon>Bacteria</taxon>
        <taxon>Pseudomonadati</taxon>
        <taxon>Chlamydiota</taxon>
        <taxon>Chlamydiia</taxon>
        <taxon>Parachlamydiales</taxon>
        <taxon>Parachlamydiaceae</taxon>
        <taxon>Parachlamydia</taxon>
    </lineage>
</organism>
<dbReference type="GO" id="GO:0050797">
    <property type="term" value="F:thymidylate synthase (FAD) activity"/>
    <property type="evidence" value="ECO:0007669"/>
    <property type="project" value="InterPro"/>
</dbReference>
<dbReference type="Proteomes" id="UP000031307">
    <property type="component" value="Unassembled WGS sequence"/>
</dbReference>
<dbReference type="PANTHER" id="PTHR34934:SF1">
    <property type="entry name" value="FLAVIN-DEPENDENT THYMIDYLATE SYNTHASE"/>
    <property type="match status" value="1"/>
</dbReference>
<dbReference type="Gene3D" id="3.30.1360.170">
    <property type="match status" value="2"/>
</dbReference>
<dbReference type="GO" id="GO:0006231">
    <property type="term" value="P:dTMP biosynthetic process"/>
    <property type="evidence" value="ECO:0007669"/>
    <property type="project" value="InterPro"/>
</dbReference>
<name>A0A0C1E4N5_9BACT</name>
<protein>
    <submittedName>
        <fullName evidence="1">UPF0159 protein</fullName>
    </submittedName>
</protein>
<reference evidence="1 2" key="1">
    <citation type="journal article" date="2014" name="Mol. Biol. Evol.">
        <title>Massive expansion of Ubiquitination-related gene families within the Chlamydiae.</title>
        <authorList>
            <person name="Domman D."/>
            <person name="Collingro A."/>
            <person name="Lagkouvardos I."/>
            <person name="Gehre L."/>
            <person name="Weinmaier T."/>
            <person name="Rattei T."/>
            <person name="Subtil A."/>
            <person name="Horn M."/>
        </authorList>
    </citation>
    <scope>NUCLEOTIDE SEQUENCE [LARGE SCALE GENOMIC DNA]</scope>
    <source>
        <strain evidence="1 2">OEW1</strain>
    </source>
</reference>
<accession>A0A0C1E4N5</accession>
<dbReference type="PROSITE" id="PS51331">
    <property type="entry name" value="THYX"/>
    <property type="match status" value="2"/>
</dbReference>
<dbReference type="InterPro" id="IPR003669">
    <property type="entry name" value="Thymidylate_synthase_ThyX"/>
</dbReference>
<comment type="caution">
    <text evidence="1">The sequence shown here is derived from an EMBL/GenBank/DDBJ whole genome shotgun (WGS) entry which is preliminary data.</text>
</comment>
<gene>
    <name evidence="1" type="ORF">DB43_AK00120</name>
</gene>
<evidence type="ECO:0000313" key="1">
    <source>
        <dbReference type="EMBL" id="KIA76352.1"/>
    </source>
</evidence>
<dbReference type="Pfam" id="PF02511">
    <property type="entry name" value="Thy1"/>
    <property type="match status" value="2"/>
</dbReference>
<dbReference type="EMBL" id="JSAM01000121">
    <property type="protein sequence ID" value="KIA76352.1"/>
    <property type="molecule type" value="Genomic_DNA"/>
</dbReference>
<dbReference type="SUPFAM" id="SSF69796">
    <property type="entry name" value="Thymidylate synthase-complementing protein Thy1"/>
    <property type="match status" value="2"/>
</dbReference>